<keyword evidence="2" id="KW-1185">Reference proteome</keyword>
<reference evidence="1" key="1">
    <citation type="submission" date="2023-03" db="EMBL/GenBank/DDBJ databases">
        <title>Amycolatopsis taiwanensis NBRC 103393.</title>
        <authorList>
            <person name="Ichikawa N."/>
            <person name="Sato H."/>
            <person name="Tonouchi N."/>
        </authorList>
    </citation>
    <scope>NUCLEOTIDE SEQUENCE</scope>
    <source>
        <strain evidence="1">NBRC 103393</strain>
    </source>
</reference>
<sequence>MDLVRPGAQVSLFDAFLDDAAVFPPGLKPLPEAVPDHAKHHASAYGELVGPLVLAAPALAEVGAIASAPFDLAVTAPGGPAQLPDALGRAADLPVRLVGFEVAIPADLGVVEFFTALETAGDVPVFVEVPRDERRAEVIATCAKTGHQAKFRTGGVKAELYPDEAELAAAIQAVVAAGVGFKATAGLHHALRNTDPATGFEQHGFLNLLLATGAALAGAPEAELVAALAERDGARIASQVSEMDSDNGAAARAMFRSFGTCSIIEPVTELVDLGLVPASALKGSVTT</sequence>
<dbReference type="Proteomes" id="UP001165136">
    <property type="component" value="Unassembled WGS sequence"/>
</dbReference>
<protein>
    <submittedName>
        <fullName evidence="1">Uncharacterized protein</fullName>
    </submittedName>
</protein>
<dbReference type="RefSeq" id="WP_027946617.1">
    <property type="nucleotide sequence ID" value="NZ_BSTI01000003.1"/>
</dbReference>
<evidence type="ECO:0000313" key="1">
    <source>
        <dbReference type="EMBL" id="GLY65045.1"/>
    </source>
</evidence>
<comment type="caution">
    <text evidence="1">The sequence shown here is derived from an EMBL/GenBank/DDBJ whole genome shotgun (WGS) entry which is preliminary data.</text>
</comment>
<organism evidence="1 2">
    <name type="scientific">Amycolatopsis taiwanensis</name>
    <dbReference type="NCBI Taxonomy" id="342230"/>
    <lineage>
        <taxon>Bacteria</taxon>
        <taxon>Bacillati</taxon>
        <taxon>Actinomycetota</taxon>
        <taxon>Actinomycetes</taxon>
        <taxon>Pseudonocardiales</taxon>
        <taxon>Pseudonocardiaceae</taxon>
        <taxon>Amycolatopsis</taxon>
    </lineage>
</organism>
<evidence type="ECO:0000313" key="2">
    <source>
        <dbReference type="Proteomes" id="UP001165136"/>
    </source>
</evidence>
<dbReference type="AlphaFoldDB" id="A0A9W6VDS1"/>
<proteinExistence type="predicted"/>
<name>A0A9W6VDS1_9PSEU</name>
<gene>
    <name evidence="1" type="ORF">Atai01_16640</name>
</gene>
<dbReference type="EMBL" id="BSTI01000003">
    <property type="protein sequence ID" value="GLY65045.1"/>
    <property type="molecule type" value="Genomic_DNA"/>
</dbReference>
<accession>A0A9W6VDS1</accession>